<dbReference type="Gene3D" id="3.40.50.300">
    <property type="entry name" value="P-loop containing nucleotide triphosphate hydrolases"/>
    <property type="match status" value="1"/>
</dbReference>
<keyword evidence="5" id="KW-0472">Membrane</keyword>
<protein>
    <submittedName>
        <fullName evidence="7">GTPase</fullName>
    </submittedName>
</protein>
<dbReference type="STRING" id="985053.VMUT_0225"/>
<dbReference type="InterPro" id="IPR003593">
    <property type="entry name" value="AAA+_ATPase"/>
</dbReference>
<gene>
    <name evidence="7" type="ordered locus">VMUT_0225</name>
</gene>
<evidence type="ECO:0000256" key="2">
    <source>
        <dbReference type="ARBA" id="ARBA00022741"/>
    </source>
</evidence>
<accession>F0QT98</accession>
<dbReference type="EMBL" id="CP002529">
    <property type="protein sequence ID" value="ADY00440.1"/>
    <property type="molecule type" value="Genomic_DNA"/>
</dbReference>
<feature type="domain" description="AAA+ ATPase" evidence="6">
    <location>
        <begin position="16"/>
        <end position="181"/>
    </location>
</feature>
<evidence type="ECO:0000256" key="5">
    <source>
        <dbReference type="SAM" id="Phobius"/>
    </source>
</evidence>
<dbReference type="InterPro" id="IPR027417">
    <property type="entry name" value="P-loop_NTPase"/>
</dbReference>
<keyword evidence="8" id="KW-1185">Reference proteome</keyword>
<name>F0QT98_VULM7</name>
<comment type="similarity">
    <text evidence="1">Belongs to the GPN-loop GTPase family.</text>
</comment>
<proteinExistence type="inferred from homology"/>
<reference evidence="7 8" key="1">
    <citation type="journal article" date="2011" name="J. Bacteriol.">
        <title>Complete genome sequence of 'Vulcanisaeta moutnovskia' strain 768-28, a novel member of the hyperthermophilic crenarchaeal genus vulcanisaeta.</title>
        <authorList>
            <person name="Gumerov V.M."/>
            <person name="Mardanov A.V."/>
            <person name="Beletsky A.V."/>
            <person name="Prokofeva M.I."/>
            <person name="Bonch-Osmolovskaya E.A."/>
            <person name="Ravin N.V."/>
            <person name="Skryabin K.G."/>
        </authorList>
    </citation>
    <scope>NUCLEOTIDE SEQUENCE [LARGE SCALE GENOMIC DNA]</scope>
    <source>
        <strain evidence="7 8">768-28</strain>
    </source>
</reference>
<keyword evidence="5" id="KW-0812">Transmembrane</keyword>
<keyword evidence="3" id="KW-0378">Hydrolase</keyword>
<evidence type="ECO:0000313" key="7">
    <source>
        <dbReference type="EMBL" id="ADY00440.1"/>
    </source>
</evidence>
<dbReference type="Proteomes" id="UP000007485">
    <property type="component" value="Chromosome"/>
</dbReference>
<dbReference type="GO" id="GO:0005525">
    <property type="term" value="F:GTP binding"/>
    <property type="evidence" value="ECO:0007669"/>
    <property type="project" value="UniProtKB-KW"/>
</dbReference>
<organism evidence="7 8">
    <name type="scientific">Vulcanisaeta moutnovskia (strain 768-28)</name>
    <dbReference type="NCBI Taxonomy" id="985053"/>
    <lineage>
        <taxon>Archaea</taxon>
        <taxon>Thermoproteota</taxon>
        <taxon>Thermoprotei</taxon>
        <taxon>Thermoproteales</taxon>
        <taxon>Thermoproteaceae</taxon>
        <taxon>Vulcanisaeta</taxon>
    </lineage>
</organism>
<sequence length="272" mass="30326">MVVRKFFIKVIYLPYVMFTVFIVGTAGSGKTTLVSTFAEWLENNQYDVAIVNLDPAVEYVPYVPDIDIRDVISARELMRKYKLGPNGSIIAAIDMLAVRAQEIKNQVMDIGANYVLIDTPGQMELFAFRSVGSVLINRLSMDRSAVVFVIDATQAQTPSGYVSSMLLSLSTQFRFNMSQVNVLNKIDLLDKSVVDEILEWSEETDLLREALLSNQVNKLETDLSVRLTDILTAIGTMSKPIPISAKTGEGLDALYRVLHNVYVGGSDYDYLE</sequence>
<dbReference type="InterPro" id="IPR004130">
    <property type="entry name" value="Gpn"/>
</dbReference>
<dbReference type="HOGENOM" id="CLU_037460_3_0_2"/>
<dbReference type="PANTHER" id="PTHR21231">
    <property type="entry name" value="XPA-BINDING PROTEIN 1-RELATED"/>
    <property type="match status" value="1"/>
</dbReference>
<dbReference type="NCBIfam" id="NF010340">
    <property type="entry name" value="PRK13768.1-2"/>
    <property type="match status" value="1"/>
</dbReference>
<dbReference type="eggNOG" id="arCOG01225">
    <property type="taxonomic scope" value="Archaea"/>
</dbReference>
<dbReference type="PANTHER" id="PTHR21231:SF8">
    <property type="entry name" value="GPN-LOOP GTPASE 1"/>
    <property type="match status" value="1"/>
</dbReference>
<evidence type="ECO:0000259" key="6">
    <source>
        <dbReference type="SMART" id="SM00382"/>
    </source>
</evidence>
<dbReference type="GO" id="GO:0003924">
    <property type="term" value="F:GTPase activity"/>
    <property type="evidence" value="ECO:0007669"/>
    <property type="project" value="TreeGrafter"/>
</dbReference>
<evidence type="ECO:0000313" key="8">
    <source>
        <dbReference type="Proteomes" id="UP000007485"/>
    </source>
</evidence>
<dbReference type="SMART" id="SM00382">
    <property type="entry name" value="AAA"/>
    <property type="match status" value="1"/>
</dbReference>
<evidence type="ECO:0000256" key="3">
    <source>
        <dbReference type="ARBA" id="ARBA00022801"/>
    </source>
</evidence>
<keyword evidence="2" id="KW-0547">Nucleotide-binding</keyword>
<dbReference type="SUPFAM" id="SSF52540">
    <property type="entry name" value="P-loop containing nucleoside triphosphate hydrolases"/>
    <property type="match status" value="1"/>
</dbReference>
<dbReference type="Pfam" id="PF03029">
    <property type="entry name" value="ATP_bind_1"/>
    <property type="match status" value="1"/>
</dbReference>
<keyword evidence="5" id="KW-1133">Transmembrane helix</keyword>
<keyword evidence="4" id="KW-0342">GTP-binding</keyword>
<evidence type="ECO:0000256" key="1">
    <source>
        <dbReference type="ARBA" id="ARBA00005290"/>
    </source>
</evidence>
<feature type="transmembrane region" description="Helical" evidence="5">
    <location>
        <begin position="6"/>
        <end position="26"/>
    </location>
</feature>
<evidence type="ECO:0000256" key="4">
    <source>
        <dbReference type="ARBA" id="ARBA00023134"/>
    </source>
</evidence>
<dbReference type="AlphaFoldDB" id="F0QT98"/>
<dbReference type="KEGG" id="vmo:VMUT_0225"/>